<dbReference type="PANTHER" id="PTHR24305:SF147">
    <property type="entry name" value="P450, PUTATIVE (EUROFUNG)-RELATED"/>
    <property type="match status" value="1"/>
</dbReference>
<accession>A0AAD6CDB5</accession>
<evidence type="ECO:0000256" key="4">
    <source>
        <dbReference type="ARBA" id="ARBA00023004"/>
    </source>
</evidence>
<evidence type="ECO:0000256" key="1">
    <source>
        <dbReference type="ARBA" id="ARBA00001971"/>
    </source>
</evidence>
<evidence type="ECO:0000313" key="8">
    <source>
        <dbReference type="Proteomes" id="UP001213681"/>
    </source>
</evidence>
<keyword evidence="5 6" id="KW-0349">Heme</keyword>
<sequence length="531" mass="60422">MAVEGFLSVSIVIRLIGVYVAYQILRTLYNISPFHPLSHIPGPKLAAATWMYEAWFDLIQGGMYTKEIKRMHEVYGPVVRINPEELHFNDIAFIDEIYAGKGRRRDKQKHSLEFMAGPVRDGMFATAEHDLHRIRRSAMNKFFSKAQIAKLESLIKELANELCDKIIRLETNAGKPFDITEAYSCFTADVISGYCFGETFGFLKQENWEPNFRKPLYGALKSMYTFRFLPFLKILVDIAPLFADWLEEDIRVMLKESNETMPARVQKARKEHEAGVNPQFPSIFSDLLNSSLPEHEKTDLRIGGEGCAMIGAGTETTAWTLSVVTVYLLKQPETLAPLTKELQEADALNLSWFSLEKLPYLTAVVTEALRLSYGVSGRLPRIAPTENLLYQGKFRGREIEYVIPSGTPMGMSNAINHHNEDIFPDSHEFKPERWLNIDEAQRFRMENSLTSFSKGSRQCIGQNLASCNMYVGLAALTLRIFPRMKLFETDVDDVEYDHDLWNPAPKYSSKGCIWKGPVSDEKVEAGLVTRI</sequence>
<dbReference type="PRINTS" id="PR00385">
    <property type="entry name" value="P450"/>
</dbReference>
<dbReference type="GO" id="GO:0005506">
    <property type="term" value="F:iron ion binding"/>
    <property type="evidence" value="ECO:0007669"/>
    <property type="project" value="InterPro"/>
</dbReference>
<dbReference type="CDD" id="cd11062">
    <property type="entry name" value="CYP58-like"/>
    <property type="match status" value="1"/>
</dbReference>
<dbReference type="InterPro" id="IPR036396">
    <property type="entry name" value="Cyt_P450_sf"/>
</dbReference>
<dbReference type="InterPro" id="IPR001128">
    <property type="entry name" value="Cyt_P450"/>
</dbReference>
<dbReference type="InterPro" id="IPR050121">
    <property type="entry name" value="Cytochrome_P450_monoxygenase"/>
</dbReference>
<reference evidence="7" key="2">
    <citation type="journal article" date="2023" name="IMA Fungus">
        <title>Comparative genomic study of the Penicillium genus elucidates a diverse pangenome and 15 lateral gene transfer events.</title>
        <authorList>
            <person name="Petersen C."/>
            <person name="Sorensen T."/>
            <person name="Nielsen M.R."/>
            <person name="Sondergaard T.E."/>
            <person name="Sorensen J.L."/>
            <person name="Fitzpatrick D.A."/>
            <person name="Frisvad J.C."/>
            <person name="Nielsen K.L."/>
        </authorList>
    </citation>
    <scope>NUCLEOTIDE SEQUENCE</scope>
    <source>
        <strain evidence="7">IBT 16125</strain>
    </source>
</reference>
<protein>
    <recommendedName>
        <fullName evidence="9">Trichodiene oxygenase</fullName>
    </recommendedName>
</protein>
<evidence type="ECO:0000256" key="2">
    <source>
        <dbReference type="ARBA" id="ARBA00022723"/>
    </source>
</evidence>
<dbReference type="GO" id="GO:0043386">
    <property type="term" value="P:mycotoxin biosynthetic process"/>
    <property type="evidence" value="ECO:0007669"/>
    <property type="project" value="UniProtKB-ARBA"/>
</dbReference>
<organism evidence="7 8">
    <name type="scientific">Penicillium daleae</name>
    <dbReference type="NCBI Taxonomy" id="63821"/>
    <lineage>
        <taxon>Eukaryota</taxon>
        <taxon>Fungi</taxon>
        <taxon>Dikarya</taxon>
        <taxon>Ascomycota</taxon>
        <taxon>Pezizomycotina</taxon>
        <taxon>Eurotiomycetes</taxon>
        <taxon>Eurotiomycetidae</taxon>
        <taxon>Eurotiales</taxon>
        <taxon>Aspergillaceae</taxon>
        <taxon>Penicillium</taxon>
    </lineage>
</organism>
<proteinExistence type="inferred from homology"/>
<gene>
    <name evidence="7" type="ORF">N7458_002697</name>
</gene>
<evidence type="ECO:0000256" key="6">
    <source>
        <dbReference type="RuleBase" id="RU000461"/>
    </source>
</evidence>
<name>A0AAD6CDB5_9EURO</name>
<evidence type="ECO:0000256" key="3">
    <source>
        <dbReference type="ARBA" id="ARBA00023002"/>
    </source>
</evidence>
<dbReference type="RefSeq" id="XP_056770187.1">
    <property type="nucleotide sequence ID" value="XM_056906080.1"/>
</dbReference>
<dbReference type="Proteomes" id="UP001213681">
    <property type="component" value="Unassembled WGS sequence"/>
</dbReference>
<dbReference type="PRINTS" id="PR00463">
    <property type="entry name" value="EP450I"/>
</dbReference>
<dbReference type="SUPFAM" id="SSF48264">
    <property type="entry name" value="Cytochrome P450"/>
    <property type="match status" value="1"/>
</dbReference>
<comment type="cofactor">
    <cofactor evidence="1 5">
        <name>heme</name>
        <dbReference type="ChEBI" id="CHEBI:30413"/>
    </cofactor>
</comment>
<keyword evidence="2 5" id="KW-0479">Metal-binding</keyword>
<comment type="caution">
    <text evidence="7">The sequence shown here is derived from an EMBL/GenBank/DDBJ whole genome shotgun (WGS) entry which is preliminary data.</text>
</comment>
<dbReference type="GO" id="GO:0016705">
    <property type="term" value="F:oxidoreductase activity, acting on paired donors, with incorporation or reduction of molecular oxygen"/>
    <property type="evidence" value="ECO:0007669"/>
    <property type="project" value="InterPro"/>
</dbReference>
<keyword evidence="4 5" id="KW-0408">Iron</keyword>
<evidence type="ECO:0000313" key="7">
    <source>
        <dbReference type="EMBL" id="KAJ5461145.1"/>
    </source>
</evidence>
<dbReference type="GeneID" id="81596323"/>
<dbReference type="AlphaFoldDB" id="A0AAD6CDB5"/>
<dbReference type="PROSITE" id="PS00086">
    <property type="entry name" value="CYTOCHROME_P450"/>
    <property type="match status" value="1"/>
</dbReference>
<dbReference type="Gene3D" id="1.10.630.10">
    <property type="entry name" value="Cytochrome P450"/>
    <property type="match status" value="1"/>
</dbReference>
<evidence type="ECO:0008006" key="9">
    <source>
        <dbReference type="Google" id="ProtNLM"/>
    </source>
</evidence>
<dbReference type="GO" id="GO:0020037">
    <property type="term" value="F:heme binding"/>
    <property type="evidence" value="ECO:0007669"/>
    <property type="project" value="InterPro"/>
</dbReference>
<reference evidence="7" key="1">
    <citation type="submission" date="2022-12" db="EMBL/GenBank/DDBJ databases">
        <authorList>
            <person name="Petersen C."/>
        </authorList>
    </citation>
    <scope>NUCLEOTIDE SEQUENCE</scope>
    <source>
        <strain evidence="7">IBT 16125</strain>
    </source>
</reference>
<dbReference type="EMBL" id="JAPVEA010000002">
    <property type="protein sequence ID" value="KAJ5461145.1"/>
    <property type="molecule type" value="Genomic_DNA"/>
</dbReference>
<dbReference type="GO" id="GO:0004497">
    <property type="term" value="F:monooxygenase activity"/>
    <property type="evidence" value="ECO:0007669"/>
    <property type="project" value="UniProtKB-KW"/>
</dbReference>
<evidence type="ECO:0000256" key="5">
    <source>
        <dbReference type="PIRSR" id="PIRSR602401-1"/>
    </source>
</evidence>
<keyword evidence="8" id="KW-1185">Reference proteome</keyword>
<keyword evidence="3 6" id="KW-0560">Oxidoreductase</keyword>
<keyword evidence="6" id="KW-0503">Monooxygenase</keyword>
<dbReference type="PANTHER" id="PTHR24305">
    <property type="entry name" value="CYTOCHROME P450"/>
    <property type="match status" value="1"/>
</dbReference>
<dbReference type="Pfam" id="PF00067">
    <property type="entry name" value="p450"/>
    <property type="match status" value="1"/>
</dbReference>
<dbReference type="InterPro" id="IPR002401">
    <property type="entry name" value="Cyt_P450_E_grp-I"/>
</dbReference>
<comment type="similarity">
    <text evidence="6">Belongs to the cytochrome P450 family.</text>
</comment>
<feature type="binding site" description="axial binding residue" evidence="5">
    <location>
        <position position="459"/>
    </location>
    <ligand>
        <name>heme</name>
        <dbReference type="ChEBI" id="CHEBI:30413"/>
    </ligand>
    <ligandPart>
        <name>Fe</name>
        <dbReference type="ChEBI" id="CHEBI:18248"/>
    </ligandPart>
</feature>
<dbReference type="InterPro" id="IPR017972">
    <property type="entry name" value="Cyt_P450_CS"/>
</dbReference>